<evidence type="ECO:0000256" key="7">
    <source>
        <dbReference type="SAM" id="Phobius"/>
    </source>
</evidence>
<comment type="caution">
    <text evidence="8">The sequence shown here is derived from an EMBL/GenBank/DDBJ whole genome shotgun (WGS) entry which is preliminary data.</text>
</comment>
<feature type="transmembrane region" description="Helical" evidence="7">
    <location>
        <begin position="461"/>
        <end position="483"/>
    </location>
</feature>
<accession>A0ABR3FN63</accession>
<dbReference type="EMBL" id="JBAHYK010000192">
    <property type="protein sequence ID" value="KAL0576866.1"/>
    <property type="molecule type" value="Genomic_DNA"/>
</dbReference>
<dbReference type="InterPro" id="IPR036259">
    <property type="entry name" value="MFS_trans_sf"/>
</dbReference>
<organism evidence="8 9">
    <name type="scientific">Marasmius crinis-equi</name>
    <dbReference type="NCBI Taxonomy" id="585013"/>
    <lineage>
        <taxon>Eukaryota</taxon>
        <taxon>Fungi</taxon>
        <taxon>Dikarya</taxon>
        <taxon>Basidiomycota</taxon>
        <taxon>Agaricomycotina</taxon>
        <taxon>Agaricomycetes</taxon>
        <taxon>Agaricomycetidae</taxon>
        <taxon>Agaricales</taxon>
        <taxon>Marasmiineae</taxon>
        <taxon>Marasmiaceae</taxon>
        <taxon>Marasmius</taxon>
    </lineage>
</organism>
<dbReference type="PANTHER" id="PTHR43791:SF65">
    <property type="entry name" value="MAJOR FACILITATOR SUPERFAMILY (MFS) PROFILE DOMAIN-CONTAINING PROTEIN-RELATED"/>
    <property type="match status" value="1"/>
</dbReference>
<keyword evidence="3 7" id="KW-0812">Transmembrane</keyword>
<dbReference type="Proteomes" id="UP001465976">
    <property type="component" value="Unassembled WGS sequence"/>
</dbReference>
<comment type="subcellular location">
    <subcellularLocation>
        <location evidence="1">Membrane</location>
        <topology evidence="1">Multi-pass membrane protein</topology>
    </subcellularLocation>
</comment>
<feature type="transmembrane region" description="Helical" evidence="7">
    <location>
        <begin position="257"/>
        <end position="278"/>
    </location>
</feature>
<evidence type="ECO:0000256" key="3">
    <source>
        <dbReference type="ARBA" id="ARBA00022692"/>
    </source>
</evidence>
<keyword evidence="5 7" id="KW-0472">Membrane</keyword>
<protein>
    <submittedName>
        <fullName evidence="8">Uncharacterized protein</fullName>
    </submittedName>
</protein>
<feature type="transmembrane region" description="Helical" evidence="7">
    <location>
        <begin position="368"/>
        <end position="386"/>
    </location>
</feature>
<feature type="transmembrane region" description="Helical" evidence="7">
    <location>
        <begin position="530"/>
        <end position="549"/>
    </location>
</feature>
<proteinExistence type="predicted"/>
<evidence type="ECO:0000256" key="4">
    <source>
        <dbReference type="ARBA" id="ARBA00022989"/>
    </source>
</evidence>
<evidence type="ECO:0000256" key="6">
    <source>
        <dbReference type="SAM" id="MobiDB-lite"/>
    </source>
</evidence>
<evidence type="ECO:0000256" key="2">
    <source>
        <dbReference type="ARBA" id="ARBA00022448"/>
    </source>
</evidence>
<sequence length="589" mass="67160">MSPAVSVHASSDAKPPEDKLAYENSISDGGELYSGKPPLGVLLERPTGSIWTRWRRRKKIVDLDSVATQPSVFDDPTKLEAYRPPPQYENAHRFDPDARWTWREEKHNLSKRIVRKVDLWIMLWAITMFFSLELDRSNIQQANTDNFLEDLNINTDDFNLGNSLFKLSFLIAELPSQLISKRVGPDIWIPTQASVYHVFMEYRSTLSVLAQRAGLVFGVPLPSRFPSGRLHPGRRVVSLVFLYDVGMYESVVPVRLSFFWVSNYVADIVSAFLALAILKMRGIGGLSGWRYLFLLEGLLTLVVGLASFIMMPAGPTQTKAWYRPKGWFTDREETIIVNRVLRDDPTKSNMHNREGLTVKMIWKALQDWGLWPIYILGLTHLMPVTPPQTYLTLSLRNLGFNTAQSNLLSVPSKALGIIGMVSMAVISEVINSRVAATIVLQIWALPLLIALYTFNSNTSQWVYYAVVTLITGYPYVHPIQVAWASTNSYSVANRTVSASVYNMFVQASGIISAQIYRNEDKPLYKAGNRALIGICSMNLVLYIMVHLFYKRVNQRREKLWNSWSKEEQREYLETTKDQGSQRLDFRFAY</sequence>
<feature type="region of interest" description="Disordered" evidence="6">
    <location>
        <begin position="1"/>
        <end position="22"/>
    </location>
</feature>
<keyword evidence="4 7" id="KW-1133">Transmembrane helix</keyword>
<dbReference type="PANTHER" id="PTHR43791">
    <property type="entry name" value="PERMEASE-RELATED"/>
    <property type="match status" value="1"/>
</dbReference>
<evidence type="ECO:0000256" key="5">
    <source>
        <dbReference type="ARBA" id="ARBA00023136"/>
    </source>
</evidence>
<keyword evidence="2" id="KW-0813">Transport</keyword>
<feature type="transmembrane region" description="Helical" evidence="7">
    <location>
        <begin position="433"/>
        <end position="454"/>
    </location>
</feature>
<reference evidence="8 9" key="1">
    <citation type="submission" date="2024-02" db="EMBL/GenBank/DDBJ databases">
        <title>A draft genome for the cacao thread blight pathogen Marasmius crinis-equi.</title>
        <authorList>
            <person name="Cohen S.P."/>
            <person name="Baruah I.K."/>
            <person name="Amoako-Attah I."/>
            <person name="Bukari Y."/>
            <person name="Meinhardt L.W."/>
            <person name="Bailey B.A."/>
        </authorList>
    </citation>
    <scope>NUCLEOTIDE SEQUENCE [LARGE SCALE GENOMIC DNA]</scope>
    <source>
        <strain evidence="8 9">GH-76</strain>
    </source>
</reference>
<dbReference type="Gene3D" id="1.20.1250.20">
    <property type="entry name" value="MFS general substrate transporter like domains"/>
    <property type="match status" value="2"/>
</dbReference>
<gene>
    <name evidence="8" type="ORF">V5O48_005101</name>
</gene>
<feature type="transmembrane region" description="Helical" evidence="7">
    <location>
        <begin position="407"/>
        <end position="427"/>
    </location>
</feature>
<name>A0ABR3FN63_9AGAR</name>
<keyword evidence="9" id="KW-1185">Reference proteome</keyword>
<feature type="transmembrane region" description="Helical" evidence="7">
    <location>
        <begin position="290"/>
        <end position="311"/>
    </location>
</feature>
<evidence type="ECO:0000256" key="1">
    <source>
        <dbReference type="ARBA" id="ARBA00004141"/>
    </source>
</evidence>
<dbReference type="SUPFAM" id="SSF103473">
    <property type="entry name" value="MFS general substrate transporter"/>
    <property type="match status" value="1"/>
</dbReference>
<evidence type="ECO:0000313" key="8">
    <source>
        <dbReference type="EMBL" id="KAL0576866.1"/>
    </source>
</evidence>
<evidence type="ECO:0000313" key="9">
    <source>
        <dbReference type="Proteomes" id="UP001465976"/>
    </source>
</evidence>